<evidence type="ECO:0000256" key="1">
    <source>
        <dbReference type="SAM" id="MobiDB-lite"/>
    </source>
</evidence>
<dbReference type="EMBL" id="GDJX01001700">
    <property type="protein sequence ID" value="JAT66236.1"/>
    <property type="molecule type" value="Transcribed_RNA"/>
</dbReference>
<dbReference type="AlphaFoldDB" id="A0A1D1ZGW8"/>
<feature type="compositionally biased region" description="Gly residues" evidence="1">
    <location>
        <begin position="187"/>
        <end position="203"/>
    </location>
</feature>
<gene>
    <name evidence="2" type="primary">KNAP3</name>
    <name evidence="2" type="ORF">g.168240</name>
</gene>
<evidence type="ECO:0000313" key="2">
    <source>
        <dbReference type="EMBL" id="JAT66236.1"/>
    </source>
</evidence>
<protein>
    <submittedName>
        <fullName evidence="2">Homeobox protein knotted-1-like 3</fullName>
    </submittedName>
</protein>
<name>A0A1D1ZGW8_9ARAE</name>
<organism evidence="2">
    <name type="scientific">Anthurium amnicola</name>
    <dbReference type="NCBI Taxonomy" id="1678845"/>
    <lineage>
        <taxon>Eukaryota</taxon>
        <taxon>Viridiplantae</taxon>
        <taxon>Streptophyta</taxon>
        <taxon>Embryophyta</taxon>
        <taxon>Tracheophyta</taxon>
        <taxon>Spermatophyta</taxon>
        <taxon>Magnoliopsida</taxon>
        <taxon>Liliopsida</taxon>
        <taxon>Araceae</taxon>
        <taxon>Pothoideae</taxon>
        <taxon>Potheae</taxon>
        <taxon>Anthurium</taxon>
    </lineage>
</organism>
<proteinExistence type="predicted"/>
<keyword evidence="2" id="KW-0238">DNA-binding</keyword>
<reference evidence="2" key="1">
    <citation type="submission" date="2015-07" db="EMBL/GenBank/DDBJ databases">
        <title>Transcriptome Assembly of Anthurium amnicola.</title>
        <authorList>
            <person name="Suzuki J."/>
        </authorList>
    </citation>
    <scope>NUCLEOTIDE SEQUENCE</scope>
</reference>
<feature type="region of interest" description="Disordered" evidence="1">
    <location>
        <begin position="157"/>
        <end position="203"/>
    </location>
</feature>
<dbReference type="GO" id="GO:0003677">
    <property type="term" value="F:DNA binding"/>
    <property type="evidence" value="ECO:0007669"/>
    <property type="project" value="UniProtKB-KW"/>
</dbReference>
<sequence length="203" mass="20296">MAFHNQLPHDMGLTHFAGQHLGQNPAVLRTIMPDPLGEPSSSADAGKDHKDLHRLIIEGAAAAGKPPLQPPAAGAGPTWLNSAILRQQAQHPYVDGSFLHLQTTSDASTSPVGGAGAAQWLSRQAILRRGTGTDDDVPVSGDSMMAAAMSHVSADLNGARANNGSSGGGGEAGQNPGLSGDSEGELEGGTRGGGGGSGGEAVT</sequence>
<keyword evidence="2" id="KW-0371">Homeobox</keyword>
<feature type="non-terminal residue" evidence="2">
    <location>
        <position position="203"/>
    </location>
</feature>
<accession>A0A1D1ZGW8</accession>